<gene>
    <name evidence="3" type="ORF">PATL70BA_0585</name>
</gene>
<dbReference type="EMBL" id="LR130778">
    <property type="protein sequence ID" value="VDN46447.1"/>
    <property type="molecule type" value="Genomic_DNA"/>
</dbReference>
<feature type="region of interest" description="Disordered" evidence="1">
    <location>
        <begin position="38"/>
        <end position="97"/>
    </location>
</feature>
<organism evidence="3 4">
    <name type="scientific">Petrocella atlantisensis</name>
    <dbReference type="NCBI Taxonomy" id="2173034"/>
    <lineage>
        <taxon>Bacteria</taxon>
        <taxon>Bacillati</taxon>
        <taxon>Bacillota</taxon>
        <taxon>Clostridia</taxon>
        <taxon>Lachnospirales</taxon>
        <taxon>Vallitaleaceae</taxon>
        <taxon>Petrocella</taxon>
    </lineage>
</organism>
<protein>
    <submittedName>
        <fullName evidence="3">Uncharacterized protein</fullName>
    </submittedName>
</protein>
<feature type="compositionally biased region" description="Polar residues" evidence="1">
    <location>
        <begin position="38"/>
        <end position="52"/>
    </location>
</feature>
<keyword evidence="2" id="KW-0472">Membrane</keyword>
<reference evidence="3 4" key="1">
    <citation type="submission" date="2018-09" db="EMBL/GenBank/DDBJ databases">
        <authorList>
            <person name="Postec A."/>
        </authorList>
    </citation>
    <scope>NUCLEOTIDE SEQUENCE [LARGE SCALE GENOMIC DNA]</scope>
    <source>
        <strain evidence="3">70B-A</strain>
    </source>
</reference>
<dbReference type="KEGG" id="cbar:PATL70BA_0585"/>
<proteinExistence type="predicted"/>
<evidence type="ECO:0000256" key="1">
    <source>
        <dbReference type="SAM" id="MobiDB-lite"/>
    </source>
</evidence>
<accession>A0A3P7PPT6</accession>
<sequence length="251" mass="28088">MTEDNKHSKGKLKVFTAVVLIIVLVLAIAYVFDQGKVGSSQSDKSLTQTSDGKNLDSGISYGSTSGIPSDKTDTPESTESVDVTESKELRESSIPTVNDPMENEFRLITNMKTSLGLMTWDDQVHLPDILGDHQTEIIETIGQGGDTFEGSKLKTREYDGLRVTLLSPKDNGKAYYVLRMDISNNLFETYRGIKVGDSLSRLENTYPEIQQVETGDTLQDTYRFTDHSYRYIEFILVDDVVTFIEIGMELQ</sequence>
<keyword evidence="4" id="KW-1185">Reference proteome</keyword>
<keyword evidence="2" id="KW-1133">Transmembrane helix</keyword>
<feature type="transmembrane region" description="Helical" evidence="2">
    <location>
        <begin position="12"/>
        <end position="32"/>
    </location>
</feature>
<dbReference type="AlphaFoldDB" id="A0A3P7PPT6"/>
<dbReference type="RefSeq" id="WP_125135958.1">
    <property type="nucleotide sequence ID" value="NZ_LR130778.1"/>
</dbReference>
<name>A0A3P7PPT6_9FIRM</name>
<keyword evidence="2" id="KW-0812">Transmembrane</keyword>
<evidence type="ECO:0000313" key="4">
    <source>
        <dbReference type="Proteomes" id="UP000279029"/>
    </source>
</evidence>
<evidence type="ECO:0000256" key="2">
    <source>
        <dbReference type="SAM" id="Phobius"/>
    </source>
</evidence>
<dbReference type="Proteomes" id="UP000279029">
    <property type="component" value="Chromosome"/>
</dbReference>
<evidence type="ECO:0000313" key="3">
    <source>
        <dbReference type="EMBL" id="VDN46447.1"/>
    </source>
</evidence>
<dbReference type="OrthoDB" id="2086759at2"/>